<dbReference type="Pfam" id="PF13374">
    <property type="entry name" value="TPR_10"/>
    <property type="match status" value="1"/>
</dbReference>
<dbReference type="Gene3D" id="1.25.40.10">
    <property type="entry name" value="Tetratricopeptide repeat domain"/>
    <property type="match status" value="1"/>
</dbReference>
<keyword evidence="3" id="KW-1185">Reference proteome</keyword>
<name>A0A6A5S530_9PLEO</name>
<dbReference type="EMBL" id="ML976451">
    <property type="protein sequence ID" value="KAF1934584.1"/>
    <property type="molecule type" value="Genomic_DNA"/>
</dbReference>
<dbReference type="Proteomes" id="UP000800038">
    <property type="component" value="Unassembled WGS sequence"/>
</dbReference>
<evidence type="ECO:0000313" key="2">
    <source>
        <dbReference type="EMBL" id="KAF1934584.1"/>
    </source>
</evidence>
<dbReference type="InterPro" id="IPR011990">
    <property type="entry name" value="TPR-like_helical_dom_sf"/>
</dbReference>
<gene>
    <name evidence="2" type="ORF">EJ02DRAFT_490836</name>
    <name evidence="1" type="ORF">EJ02DRAFT_490838</name>
</gene>
<evidence type="ECO:0000313" key="3">
    <source>
        <dbReference type="Proteomes" id="UP000800038"/>
    </source>
</evidence>
<dbReference type="OrthoDB" id="5986190at2759"/>
<organism evidence="2 3">
    <name type="scientific">Clathrospora elynae</name>
    <dbReference type="NCBI Taxonomy" id="706981"/>
    <lineage>
        <taxon>Eukaryota</taxon>
        <taxon>Fungi</taxon>
        <taxon>Dikarya</taxon>
        <taxon>Ascomycota</taxon>
        <taxon>Pezizomycotina</taxon>
        <taxon>Dothideomycetes</taxon>
        <taxon>Pleosporomycetidae</taxon>
        <taxon>Pleosporales</taxon>
        <taxon>Diademaceae</taxon>
        <taxon>Clathrospora</taxon>
    </lineage>
</organism>
<reference evidence="2" key="1">
    <citation type="journal article" date="2020" name="Stud. Mycol.">
        <title>101 Dothideomycetes genomes: a test case for predicting lifestyles and emergence of pathogens.</title>
        <authorList>
            <person name="Haridas S."/>
            <person name="Albert R."/>
            <person name="Binder M."/>
            <person name="Bloem J."/>
            <person name="Labutti K."/>
            <person name="Salamov A."/>
            <person name="Andreopoulos B."/>
            <person name="Baker S."/>
            <person name="Barry K."/>
            <person name="Bills G."/>
            <person name="Bluhm B."/>
            <person name="Cannon C."/>
            <person name="Castanera R."/>
            <person name="Culley D."/>
            <person name="Daum C."/>
            <person name="Ezra D."/>
            <person name="Gonzalez J."/>
            <person name="Henrissat B."/>
            <person name="Kuo A."/>
            <person name="Liang C."/>
            <person name="Lipzen A."/>
            <person name="Lutzoni F."/>
            <person name="Magnuson J."/>
            <person name="Mondo S."/>
            <person name="Nolan M."/>
            <person name="Ohm R."/>
            <person name="Pangilinan J."/>
            <person name="Park H.-J."/>
            <person name="Ramirez L."/>
            <person name="Alfaro M."/>
            <person name="Sun H."/>
            <person name="Tritt A."/>
            <person name="Yoshinaga Y."/>
            <person name="Zwiers L.-H."/>
            <person name="Turgeon B."/>
            <person name="Goodwin S."/>
            <person name="Spatafora J."/>
            <person name="Crous P."/>
            <person name="Grigoriev I."/>
        </authorList>
    </citation>
    <scope>NUCLEOTIDE SEQUENCE</scope>
    <source>
        <strain evidence="2">CBS 161.51</strain>
    </source>
</reference>
<protein>
    <recommendedName>
        <fullName evidence="4">Kinesin light chain</fullName>
    </recommendedName>
</protein>
<accession>A0A6A5S530</accession>
<dbReference type="AlphaFoldDB" id="A0A6A5S530"/>
<evidence type="ECO:0008006" key="4">
    <source>
        <dbReference type="Google" id="ProtNLM"/>
    </source>
</evidence>
<proteinExistence type="predicted"/>
<evidence type="ECO:0000313" key="1">
    <source>
        <dbReference type="EMBL" id="KAF1934580.1"/>
    </source>
</evidence>
<dbReference type="EMBL" id="ML976452">
    <property type="protein sequence ID" value="KAF1934580.1"/>
    <property type="molecule type" value="Genomic_DNA"/>
</dbReference>
<sequence length="90" mass="10558">MWLVLSNSMLLEASCPSCPPHHHEQLANLASMYRNQERSKEAEELDVQVMETGKRMLGEEHPDTLTIWLIWHRRTRIKGNGKKPKRCFCK</sequence>